<evidence type="ECO:0000313" key="4">
    <source>
        <dbReference type="Proteomes" id="UP001208689"/>
    </source>
</evidence>
<evidence type="ECO:0000313" key="3">
    <source>
        <dbReference type="EMBL" id="UYP47681.1"/>
    </source>
</evidence>
<dbReference type="PROSITE" id="PS50082">
    <property type="entry name" value="WD_REPEATS_2"/>
    <property type="match status" value="1"/>
</dbReference>
<name>A0ABY6HVY3_9ARCH</name>
<evidence type="ECO:0000256" key="1">
    <source>
        <dbReference type="ARBA" id="ARBA00022574"/>
    </source>
</evidence>
<dbReference type="InterPro" id="IPR019775">
    <property type="entry name" value="WD40_repeat_CS"/>
</dbReference>
<dbReference type="PANTHER" id="PTHR19879">
    <property type="entry name" value="TRANSCRIPTION INITIATION FACTOR TFIID"/>
    <property type="match status" value="1"/>
</dbReference>
<dbReference type="PANTHER" id="PTHR19879:SF9">
    <property type="entry name" value="TRANSCRIPTION INITIATION FACTOR TFIID SUBUNIT 5"/>
    <property type="match status" value="1"/>
</dbReference>
<dbReference type="Proteomes" id="UP001208689">
    <property type="component" value="Chromosome"/>
</dbReference>
<evidence type="ECO:0008006" key="5">
    <source>
        <dbReference type="Google" id="ProtNLM"/>
    </source>
</evidence>
<dbReference type="Pfam" id="PF00400">
    <property type="entry name" value="WD40"/>
    <property type="match status" value="1"/>
</dbReference>
<evidence type="ECO:0000256" key="2">
    <source>
        <dbReference type="ARBA" id="ARBA00022737"/>
    </source>
</evidence>
<dbReference type="InterPro" id="IPR001680">
    <property type="entry name" value="WD40_rpt"/>
</dbReference>
<gene>
    <name evidence="3" type="ORF">NEF87_003966</name>
</gene>
<keyword evidence="2" id="KW-0677">Repeat</keyword>
<dbReference type="PROSITE" id="PS00678">
    <property type="entry name" value="WD_REPEATS_1"/>
    <property type="match status" value="1"/>
</dbReference>
<dbReference type="EMBL" id="CP104013">
    <property type="protein sequence ID" value="UYP47681.1"/>
    <property type="molecule type" value="Genomic_DNA"/>
</dbReference>
<sequence length="325" mass="36688">MNSRLNFSSDGTLYGLIFEGNGGGIINIFDSTTDKIIWKINNVGKNCFAFSPDSKFIAAIHNGISIYDIRSKVEVWNFKPNFETINSFCFSPDGLKFVVVGEYETDWDFNDPDMTSLALWDLKSGKNLWEWRCGLYEKVIFSPNGETLFTIGTAAVNRNETAKINSIDLTTEELEEIFREKNGLRFWDLDITPDGSALICCGMYYYYESEIIPIVLVDLSSVTKKIEKRGAYYKTKNELRRLEGHVGSVTAVKLAPTGKIAASASSDGTVRIWDLASAKQLHSIKIFTEDLKFSPDGTHLVLVNEGKLHFYDVKSWNKVKMVKIK</sequence>
<dbReference type="Gene3D" id="2.130.10.10">
    <property type="entry name" value="YVTN repeat-like/Quinoprotein amine dehydrogenase"/>
    <property type="match status" value="2"/>
</dbReference>
<organism evidence="3 4">
    <name type="scientific">Candidatus Lokiarchaeum ossiferum</name>
    <dbReference type="NCBI Taxonomy" id="2951803"/>
    <lineage>
        <taxon>Archaea</taxon>
        <taxon>Promethearchaeati</taxon>
        <taxon>Promethearchaeota</taxon>
        <taxon>Promethearchaeia</taxon>
        <taxon>Promethearchaeales</taxon>
        <taxon>Promethearchaeaceae</taxon>
        <taxon>Candidatus Lokiarchaeum</taxon>
    </lineage>
</organism>
<proteinExistence type="predicted"/>
<dbReference type="SMART" id="SM00320">
    <property type="entry name" value="WD40"/>
    <property type="match status" value="4"/>
</dbReference>
<keyword evidence="4" id="KW-1185">Reference proteome</keyword>
<protein>
    <recommendedName>
        <fullName evidence="5">WD40 repeat domain-containing protein</fullName>
    </recommendedName>
</protein>
<reference evidence="3" key="1">
    <citation type="submission" date="2022-09" db="EMBL/GenBank/DDBJ databases">
        <title>Actin cytoskeleton and complex cell architecture in an #Asgard archaeon.</title>
        <authorList>
            <person name="Ponce Toledo R.I."/>
            <person name="Schleper C."/>
            <person name="Rodrigues Oliveira T."/>
            <person name="Wollweber F."/>
            <person name="Xu J."/>
            <person name="Rittmann S."/>
            <person name="Klingl A."/>
            <person name="Pilhofer M."/>
        </authorList>
    </citation>
    <scope>NUCLEOTIDE SEQUENCE</scope>
    <source>
        <strain evidence="3">B-35</strain>
    </source>
</reference>
<dbReference type="SUPFAM" id="SSF50998">
    <property type="entry name" value="Quinoprotein alcohol dehydrogenase-like"/>
    <property type="match status" value="1"/>
</dbReference>
<dbReference type="PROSITE" id="PS50294">
    <property type="entry name" value="WD_REPEATS_REGION"/>
    <property type="match status" value="1"/>
</dbReference>
<accession>A0ABY6HVY3</accession>
<dbReference type="InterPro" id="IPR015943">
    <property type="entry name" value="WD40/YVTN_repeat-like_dom_sf"/>
</dbReference>
<keyword evidence="1" id="KW-0853">WD repeat</keyword>
<dbReference type="InterPro" id="IPR011047">
    <property type="entry name" value="Quinoprotein_ADH-like_sf"/>
</dbReference>